<evidence type="ECO:0000313" key="1">
    <source>
        <dbReference type="EMBL" id="MCH6160408.1"/>
    </source>
</evidence>
<gene>
    <name evidence="1" type="ORF">MMA15_08270</name>
</gene>
<dbReference type="EMBL" id="JAKWJU010000002">
    <property type="protein sequence ID" value="MCH6160408.1"/>
    <property type="molecule type" value="Genomic_DNA"/>
</dbReference>
<comment type="caution">
    <text evidence="1">The sequence shown here is derived from an EMBL/GenBank/DDBJ whole genome shotgun (WGS) entry which is preliminary data.</text>
</comment>
<dbReference type="Proteomes" id="UP001166784">
    <property type="component" value="Unassembled WGS sequence"/>
</dbReference>
<reference evidence="1" key="2">
    <citation type="journal article" date="2023" name="Int. J. Syst. Evol. Microbiol.">
        <title>Streptomyces marispadix sp. nov., isolated from marine beach sediment of the Northern Coast of Portugal.</title>
        <authorList>
            <person name="dos Santos J.D.N."/>
            <person name="Vitorino I.R."/>
            <person name="Kallscheuer N."/>
            <person name="Srivastava A."/>
            <person name="Krautwurst S."/>
            <person name="Marz M."/>
            <person name="Jogler C."/>
            <person name="Lobo Da Cunha A."/>
            <person name="Catita J."/>
            <person name="Goncalves H."/>
            <person name="Gonzalez I."/>
            <person name="Reyes F."/>
            <person name="Lage O.M."/>
        </authorList>
    </citation>
    <scope>NUCLEOTIDE SEQUENCE</scope>
    <source>
        <strain evidence="1">M600PL45_2</strain>
    </source>
</reference>
<keyword evidence="2" id="KW-1185">Reference proteome</keyword>
<sequence>MTATPLSVYRILPPFKEGLRSILVDDWPLIRWQTHGDPAEMPTRVTAEWQGPPNFREIDYPSSSLGAPVLSRRVADKVRDRFSPGGSFLPVSVSGEPEGKYELYVAEHVVDCLDPDRSSAPLQPTLVIEKAVFLPERLPLEYAAFRVPGFPRGVYWNGWAVELLCELIGRDDLELRLVWSTDPDAVPHRNPMGF</sequence>
<reference evidence="1" key="1">
    <citation type="submission" date="2022-03" db="EMBL/GenBank/DDBJ databases">
        <authorList>
            <person name="Santos J.D.N."/>
            <person name="Kallscheuer N."/>
            <person name="Jogler C."/>
            <person name="Lage O.M."/>
        </authorList>
    </citation>
    <scope>NUCLEOTIDE SEQUENCE</scope>
    <source>
        <strain evidence="1">M600PL45_2</strain>
    </source>
</reference>
<organism evidence="1 2">
    <name type="scientific">Streptomyces marispadix</name>
    <dbReference type="NCBI Taxonomy" id="2922868"/>
    <lineage>
        <taxon>Bacteria</taxon>
        <taxon>Bacillati</taxon>
        <taxon>Actinomycetota</taxon>
        <taxon>Actinomycetes</taxon>
        <taxon>Kitasatosporales</taxon>
        <taxon>Streptomycetaceae</taxon>
        <taxon>Streptomyces</taxon>
    </lineage>
</organism>
<name>A0ABS9SW36_9ACTN</name>
<accession>A0ABS9SW36</accession>
<proteinExistence type="predicted"/>
<protein>
    <submittedName>
        <fullName evidence="1">Uncharacterized protein</fullName>
    </submittedName>
</protein>
<dbReference type="RefSeq" id="WP_241058486.1">
    <property type="nucleotide sequence ID" value="NZ_JAKWJU010000002.1"/>
</dbReference>
<evidence type="ECO:0000313" key="2">
    <source>
        <dbReference type="Proteomes" id="UP001166784"/>
    </source>
</evidence>